<dbReference type="PANTHER" id="PTHR47424:SF5">
    <property type="entry name" value="ZN(II)2CYS6 TRANSCRIPTION FACTOR (EUROFUNG)"/>
    <property type="match status" value="1"/>
</dbReference>
<organism evidence="7 8">
    <name type="scientific">Beauveria brongniartii RCEF 3172</name>
    <dbReference type="NCBI Taxonomy" id="1081107"/>
    <lineage>
        <taxon>Eukaryota</taxon>
        <taxon>Fungi</taxon>
        <taxon>Dikarya</taxon>
        <taxon>Ascomycota</taxon>
        <taxon>Pezizomycotina</taxon>
        <taxon>Sordariomycetes</taxon>
        <taxon>Hypocreomycetidae</taxon>
        <taxon>Hypocreales</taxon>
        <taxon>Cordycipitaceae</taxon>
        <taxon>Beauveria</taxon>
        <taxon>Beauveria brongniartii</taxon>
    </lineage>
</organism>
<evidence type="ECO:0000256" key="5">
    <source>
        <dbReference type="SAM" id="MobiDB-lite"/>
    </source>
</evidence>
<evidence type="ECO:0000313" key="8">
    <source>
        <dbReference type="Proteomes" id="UP000076863"/>
    </source>
</evidence>
<keyword evidence="3" id="KW-0804">Transcription</keyword>
<dbReference type="GO" id="GO:0006351">
    <property type="term" value="P:DNA-templated transcription"/>
    <property type="evidence" value="ECO:0007669"/>
    <property type="project" value="InterPro"/>
</dbReference>
<sequence length="709" mass="79507">MSSMKLESINVQQSQSQSSPVSPPAQPSFGRRVNRSCIECTRRKIKCDGRFPCSNCVYYRAAEACEYRQRSRRNAVSRSAYDDVLLRLKRHEDILQRLFPGYELAQLEAKTPPELLDELGMHKLAIYSQPLQSQPPQSQPSHHVPLSHKDTLSHGEDDSAPPSENGDAAPEPQWDESLDQRETVATDDINAIGLATDKQTRSYLGISSMSAVFRAIFRLYPPTKDHTAARARACAAAPPPNQLGVPFLTRDPALSLLREQRCIDFYFDHFHVVTPLIDEEDFRRQYATGGRRDGSWLGLLNMVFALGSIASGSESLHEEYYKAARASFSLDSLGSGNLYSLQALCLLGGFYLHYRNSPNMAYGILGAAHRVALALGLHREPRRTIHPSDPDEARHVETRRRTWWSLFCVDCWACVTQGRPTCGRWEPATMDTALPSALDDDDHAALCLRASVQLCLVCDRIQERLARLARITHDEILVLDQDLQAWHANLPPVLQQVDTASTHPRVQVAREFIRTRYFNARVILARCAVLLMAQNWRRRIVEDLLQDQRRTLARCCAVAADAINAIALYWTPNRFLVWGSGWYLFQACTVPLLAMAMERNLGRAATAAATGDGSTLTSRQFLAWQQSLSRALSAFSEMRAWMRASDRSPDIVAAMFEALTADTDAIVRTPSASDGGLDLFGWCDEQLTEMDWSMFLGEDSMPPDMMPLA</sequence>
<dbReference type="GO" id="GO:0008270">
    <property type="term" value="F:zinc ion binding"/>
    <property type="evidence" value="ECO:0007669"/>
    <property type="project" value="InterPro"/>
</dbReference>
<feature type="region of interest" description="Disordered" evidence="5">
    <location>
        <begin position="1"/>
        <end position="29"/>
    </location>
</feature>
<dbReference type="Pfam" id="PF04082">
    <property type="entry name" value="Fungal_trans"/>
    <property type="match status" value="1"/>
</dbReference>
<keyword evidence="1" id="KW-0479">Metal-binding</keyword>
<dbReference type="PROSITE" id="PS00463">
    <property type="entry name" value="ZN2_CY6_FUNGAL_1"/>
    <property type="match status" value="1"/>
</dbReference>
<evidence type="ECO:0000256" key="1">
    <source>
        <dbReference type="ARBA" id="ARBA00022723"/>
    </source>
</evidence>
<keyword evidence="2" id="KW-0805">Transcription regulation</keyword>
<comment type="caution">
    <text evidence="7">The sequence shown here is derived from an EMBL/GenBank/DDBJ whole genome shotgun (WGS) entry which is preliminary data.</text>
</comment>
<dbReference type="CDD" id="cd00067">
    <property type="entry name" value="GAL4"/>
    <property type="match status" value="1"/>
</dbReference>
<feature type="compositionally biased region" description="Low complexity" evidence="5">
    <location>
        <begin position="131"/>
        <end position="144"/>
    </location>
</feature>
<feature type="compositionally biased region" description="Basic and acidic residues" evidence="5">
    <location>
        <begin position="147"/>
        <end position="157"/>
    </location>
</feature>
<keyword evidence="4" id="KW-0539">Nucleus</keyword>
<evidence type="ECO:0000256" key="4">
    <source>
        <dbReference type="ARBA" id="ARBA00023242"/>
    </source>
</evidence>
<evidence type="ECO:0000313" key="7">
    <source>
        <dbReference type="EMBL" id="OAA48273.1"/>
    </source>
</evidence>
<reference evidence="7 8" key="1">
    <citation type="journal article" date="2016" name="Genome Biol. Evol.">
        <title>Divergent and convergent evolution of fungal pathogenicity.</title>
        <authorList>
            <person name="Shang Y."/>
            <person name="Xiao G."/>
            <person name="Zheng P."/>
            <person name="Cen K."/>
            <person name="Zhan S."/>
            <person name="Wang C."/>
        </authorList>
    </citation>
    <scope>NUCLEOTIDE SEQUENCE [LARGE SCALE GENOMIC DNA]</scope>
    <source>
        <strain evidence="7 8">RCEF 3172</strain>
    </source>
</reference>
<keyword evidence="8" id="KW-1185">Reference proteome</keyword>
<protein>
    <submittedName>
        <fullName evidence="7">Transcription factor</fullName>
    </submittedName>
</protein>
<feature type="compositionally biased region" description="Low complexity" evidence="5">
    <location>
        <begin position="11"/>
        <end position="20"/>
    </location>
</feature>
<dbReference type="CDD" id="cd12148">
    <property type="entry name" value="fungal_TF_MHR"/>
    <property type="match status" value="1"/>
</dbReference>
<dbReference type="GO" id="GO:0000981">
    <property type="term" value="F:DNA-binding transcription factor activity, RNA polymerase II-specific"/>
    <property type="evidence" value="ECO:0007669"/>
    <property type="project" value="InterPro"/>
</dbReference>
<dbReference type="SUPFAM" id="SSF57701">
    <property type="entry name" value="Zn2/Cys6 DNA-binding domain"/>
    <property type="match status" value="1"/>
</dbReference>
<evidence type="ECO:0000256" key="2">
    <source>
        <dbReference type="ARBA" id="ARBA00023015"/>
    </source>
</evidence>
<dbReference type="GO" id="GO:0000978">
    <property type="term" value="F:RNA polymerase II cis-regulatory region sequence-specific DNA binding"/>
    <property type="evidence" value="ECO:0007669"/>
    <property type="project" value="TreeGrafter"/>
</dbReference>
<dbReference type="SMART" id="SM00906">
    <property type="entry name" value="Fungal_trans"/>
    <property type="match status" value="1"/>
</dbReference>
<gene>
    <name evidence="7" type="ORF">BBO_02542</name>
</gene>
<name>A0A167HSR3_9HYPO</name>
<dbReference type="InterPro" id="IPR051127">
    <property type="entry name" value="Fungal_SecMet_Regulators"/>
</dbReference>
<proteinExistence type="predicted"/>
<dbReference type="SMART" id="SM00066">
    <property type="entry name" value="GAL4"/>
    <property type="match status" value="1"/>
</dbReference>
<dbReference type="InterPro" id="IPR001138">
    <property type="entry name" value="Zn2Cys6_DnaBD"/>
</dbReference>
<dbReference type="InterPro" id="IPR036864">
    <property type="entry name" value="Zn2-C6_fun-type_DNA-bd_sf"/>
</dbReference>
<feature type="region of interest" description="Disordered" evidence="5">
    <location>
        <begin position="131"/>
        <end position="175"/>
    </location>
</feature>
<dbReference type="GO" id="GO:0000435">
    <property type="term" value="P:positive regulation of transcription from RNA polymerase II promoter by galactose"/>
    <property type="evidence" value="ECO:0007669"/>
    <property type="project" value="TreeGrafter"/>
</dbReference>
<dbReference type="InterPro" id="IPR007219">
    <property type="entry name" value="XnlR_reg_dom"/>
</dbReference>
<evidence type="ECO:0000259" key="6">
    <source>
        <dbReference type="PROSITE" id="PS50048"/>
    </source>
</evidence>
<accession>A0A167HSR3</accession>
<dbReference type="AlphaFoldDB" id="A0A167HSR3"/>
<dbReference type="GO" id="GO:0005634">
    <property type="term" value="C:nucleus"/>
    <property type="evidence" value="ECO:0007669"/>
    <property type="project" value="TreeGrafter"/>
</dbReference>
<dbReference type="OrthoDB" id="3362851at2759"/>
<dbReference type="EMBL" id="AZHA01000005">
    <property type="protein sequence ID" value="OAA48273.1"/>
    <property type="molecule type" value="Genomic_DNA"/>
</dbReference>
<evidence type="ECO:0000256" key="3">
    <source>
        <dbReference type="ARBA" id="ARBA00023163"/>
    </source>
</evidence>
<dbReference type="Proteomes" id="UP000076863">
    <property type="component" value="Unassembled WGS sequence"/>
</dbReference>
<dbReference type="PANTHER" id="PTHR47424">
    <property type="entry name" value="REGULATORY PROTEIN GAL4"/>
    <property type="match status" value="1"/>
</dbReference>
<dbReference type="PROSITE" id="PS50048">
    <property type="entry name" value="ZN2_CY6_FUNGAL_2"/>
    <property type="match status" value="1"/>
</dbReference>
<dbReference type="Pfam" id="PF00172">
    <property type="entry name" value="Zn_clus"/>
    <property type="match status" value="1"/>
</dbReference>
<dbReference type="Gene3D" id="4.10.240.10">
    <property type="entry name" value="Zn(2)-C6 fungal-type DNA-binding domain"/>
    <property type="match status" value="1"/>
</dbReference>
<feature type="domain" description="Zn(2)-C6 fungal-type" evidence="6">
    <location>
        <begin position="36"/>
        <end position="67"/>
    </location>
</feature>